<sequence>MEKLPVTVMIYAYQAGRLDLLKKRQRMEEAATIRALEREGKTRREARIIVARMRPEEWPSLETVVAQAVEQRLAEPDLAGPWRPLTEVEEEELALSGRWPGPNLGVSLSQRNYKLPSELVKRLRTTAWRVSEEPLRELRERGLVGAGLVLGESER</sequence>
<proteinExistence type="predicted"/>
<organism evidence="1 2">
    <name type="scientific">Streptomyces niphimycinicus</name>
    <dbReference type="NCBI Taxonomy" id="2842201"/>
    <lineage>
        <taxon>Bacteria</taxon>
        <taxon>Bacillati</taxon>
        <taxon>Actinomycetota</taxon>
        <taxon>Actinomycetes</taxon>
        <taxon>Kitasatosporales</taxon>
        <taxon>Streptomycetaceae</taxon>
        <taxon>Streptomyces</taxon>
    </lineage>
</organism>
<dbReference type="EMBL" id="JAHLEM010000163">
    <property type="protein sequence ID" value="MBU3865556.1"/>
    <property type="molecule type" value="Genomic_DNA"/>
</dbReference>
<reference evidence="1 2" key="1">
    <citation type="submission" date="2021-06" db="EMBL/GenBank/DDBJ databases">
        <authorList>
            <person name="Pan X."/>
        </authorList>
    </citation>
    <scope>NUCLEOTIDE SEQUENCE [LARGE SCALE GENOMIC DNA]</scope>
    <source>
        <strain evidence="1 2">4503</strain>
    </source>
</reference>
<name>A0ABS6CF68_9ACTN</name>
<keyword evidence="2" id="KW-1185">Reference proteome</keyword>
<dbReference type="RefSeq" id="WP_216342625.1">
    <property type="nucleotide sequence ID" value="NZ_JAHLEM010000163.1"/>
</dbReference>
<gene>
    <name evidence="1" type="ORF">KN815_16160</name>
</gene>
<evidence type="ECO:0000313" key="2">
    <source>
        <dbReference type="Proteomes" id="UP000720508"/>
    </source>
</evidence>
<protein>
    <submittedName>
        <fullName evidence="1">Uncharacterized protein</fullName>
    </submittedName>
</protein>
<comment type="caution">
    <text evidence="1">The sequence shown here is derived from an EMBL/GenBank/DDBJ whole genome shotgun (WGS) entry which is preliminary data.</text>
</comment>
<evidence type="ECO:0000313" key="1">
    <source>
        <dbReference type="EMBL" id="MBU3865556.1"/>
    </source>
</evidence>
<dbReference type="Proteomes" id="UP000720508">
    <property type="component" value="Unassembled WGS sequence"/>
</dbReference>
<accession>A0ABS6CF68</accession>
<feature type="non-terminal residue" evidence="1">
    <location>
        <position position="155"/>
    </location>
</feature>